<dbReference type="Gene3D" id="2.10.10.30">
    <property type="match status" value="1"/>
</dbReference>
<accession>A0A6P2D561</accession>
<dbReference type="EMBL" id="LR593886">
    <property type="protein sequence ID" value="VTR95224.1"/>
    <property type="molecule type" value="Genomic_DNA"/>
</dbReference>
<dbReference type="InterPro" id="IPR041352">
    <property type="entry name" value="Mtd_N"/>
</dbReference>
<feature type="domain" description="Major tropism determinant N-terminal" evidence="2">
    <location>
        <begin position="5"/>
        <end position="43"/>
    </location>
</feature>
<feature type="region of interest" description="Disordered" evidence="1">
    <location>
        <begin position="131"/>
        <end position="154"/>
    </location>
</feature>
<gene>
    <name evidence="3" type="ORF">SOIL9_24900</name>
</gene>
<protein>
    <submittedName>
        <fullName evidence="3">GK12566 gene product from transcript GK12566-RA</fullName>
    </submittedName>
</protein>
<feature type="region of interest" description="Disordered" evidence="1">
    <location>
        <begin position="197"/>
        <end position="217"/>
    </location>
</feature>
<organism evidence="3 4">
    <name type="scientific">Gemmata massiliana</name>
    <dbReference type="NCBI Taxonomy" id="1210884"/>
    <lineage>
        <taxon>Bacteria</taxon>
        <taxon>Pseudomonadati</taxon>
        <taxon>Planctomycetota</taxon>
        <taxon>Planctomycetia</taxon>
        <taxon>Gemmatales</taxon>
        <taxon>Gemmataceae</taxon>
        <taxon>Gemmata</taxon>
    </lineage>
</organism>
<name>A0A6P2D561_9BACT</name>
<sequence length="346" mass="34662">MAVRIQLRRDTAAEWNSKNPVLAEGEFGLEKDTARLKIGDGSTTWSALDYLFDEPAGNVVSVNGHTGIVDLTAADVGADPYGAAVATVAAHESDPSAHPQYALASMLGTAAVYNVPSSGDATTTQVVKGSDTRLTNSRAPTAHTHTASQISDSTTPGRALLTAVDVAAQRTALALGSSATLNVPASGNAATTEVVKGSDTRLSDARTPTAHTHTASQISDGTTAGRAILTAADAAAQRAALALATLAASVFYGSPVNGSVTVSAKAAFSMTLNQLRGLKTSAGALTLSVQINGTNVTGLSGLNVTTSAQDVSASGANAVAAGDRITIVIASASSAAGLEFTLSATR</sequence>
<dbReference type="RefSeq" id="WP_162669666.1">
    <property type="nucleotide sequence ID" value="NZ_LR593886.1"/>
</dbReference>
<keyword evidence="4" id="KW-1185">Reference proteome</keyword>
<reference evidence="3 4" key="1">
    <citation type="submission" date="2019-05" db="EMBL/GenBank/DDBJ databases">
        <authorList>
            <consortium name="Science for Life Laboratories"/>
        </authorList>
    </citation>
    <scope>NUCLEOTIDE SEQUENCE [LARGE SCALE GENOMIC DNA]</scope>
    <source>
        <strain evidence="3">Soil9</strain>
    </source>
</reference>
<evidence type="ECO:0000259" key="2">
    <source>
        <dbReference type="Pfam" id="PF18454"/>
    </source>
</evidence>
<dbReference type="KEGG" id="gms:SOIL9_24900"/>
<evidence type="ECO:0000313" key="3">
    <source>
        <dbReference type="EMBL" id="VTR95224.1"/>
    </source>
</evidence>
<dbReference type="AlphaFoldDB" id="A0A6P2D561"/>
<dbReference type="Pfam" id="PF18454">
    <property type="entry name" value="Mtd_N"/>
    <property type="match status" value="1"/>
</dbReference>
<proteinExistence type="predicted"/>
<evidence type="ECO:0000256" key="1">
    <source>
        <dbReference type="SAM" id="MobiDB-lite"/>
    </source>
</evidence>
<dbReference type="Proteomes" id="UP000464178">
    <property type="component" value="Chromosome"/>
</dbReference>
<dbReference type="SUPFAM" id="SSF69349">
    <property type="entry name" value="Phage fibre proteins"/>
    <property type="match status" value="1"/>
</dbReference>
<evidence type="ECO:0000313" key="4">
    <source>
        <dbReference type="Proteomes" id="UP000464178"/>
    </source>
</evidence>